<gene>
    <name evidence="7" type="ORF">GFSPODELE1_LOCUS9124</name>
</gene>
<dbReference type="InterPro" id="IPR011989">
    <property type="entry name" value="ARM-like"/>
</dbReference>
<dbReference type="PROSITE" id="PS51396">
    <property type="entry name" value="PUL"/>
    <property type="match status" value="1"/>
</dbReference>
<dbReference type="PROSITE" id="PS51352">
    <property type="entry name" value="THIOREDOXIN_2"/>
    <property type="match status" value="1"/>
</dbReference>
<dbReference type="Pfam" id="PF05903">
    <property type="entry name" value="Peptidase_C97"/>
    <property type="match status" value="1"/>
</dbReference>
<evidence type="ECO:0000256" key="3">
    <source>
        <dbReference type="ARBA" id="ARBA00022801"/>
    </source>
</evidence>
<dbReference type="InterPro" id="IPR013766">
    <property type="entry name" value="Thioredoxin_domain"/>
</dbReference>
<dbReference type="InterPro" id="IPR008580">
    <property type="entry name" value="PPPDE_dom"/>
</dbReference>
<dbReference type="Gene3D" id="1.25.10.10">
    <property type="entry name" value="Leucine-rich Repeat Variant"/>
    <property type="match status" value="1"/>
</dbReference>
<organism evidence="7 8">
    <name type="scientific">Somion occarium</name>
    <dbReference type="NCBI Taxonomy" id="3059160"/>
    <lineage>
        <taxon>Eukaryota</taxon>
        <taxon>Fungi</taxon>
        <taxon>Dikarya</taxon>
        <taxon>Basidiomycota</taxon>
        <taxon>Agaricomycotina</taxon>
        <taxon>Agaricomycetes</taxon>
        <taxon>Polyporales</taxon>
        <taxon>Cerrenaceae</taxon>
        <taxon>Somion</taxon>
    </lineage>
</organism>
<dbReference type="Pfam" id="PF00085">
    <property type="entry name" value="Thioredoxin"/>
    <property type="match status" value="1"/>
</dbReference>
<accession>A0ABP1DZ20</accession>
<evidence type="ECO:0000259" key="6">
    <source>
        <dbReference type="PROSITE" id="PS51858"/>
    </source>
</evidence>
<name>A0ABP1DZ20_9APHY</name>
<evidence type="ECO:0000259" key="5">
    <source>
        <dbReference type="PROSITE" id="PS51396"/>
    </source>
</evidence>
<proteinExistence type="inferred from homology"/>
<keyword evidence="3" id="KW-0378">Hydrolase</keyword>
<feature type="domain" description="Thioredoxin" evidence="4">
    <location>
        <begin position="193"/>
        <end position="323"/>
    </location>
</feature>
<dbReference type="EMBL" id="OZ037950">
    <property type="protein sequence ID" value="CAL1713051.1"/>
    <property type="molecule type" value="Genomic_DNA"/>
</dbReference>
<dbReference type="SUPFAM" id="SSF52833">
    <property type="entry name" value="Thioredoxin-like"/>
    <property type="match status" value="1"/>
</dbReference>
<dbReference type="SMART" id="SM01179">
    <property type="entry name" value="DUF862"/>
    <property type="match status" value="1"/>
</dbReference>
<dbReference type="PANTHER" id="PTHR12378">
    <property type="entry name" value="DESUMOYLATING ISOPEPTIDASE"/>
    <property type="match status" value="1"/>
</dbReference>
<dbReference type="InterPro" id="IPR042266">
    <property type="entry name" value="PPPDE_sf"/>
</dbReference>
<evidence type="ECO:0008006" key="9">
    <source>
        <dbReference type="Google" id="ProtNLM"/>
    </source>
</evidence>
<evidence type="ECO:0000256" key="1">
    <source>
        <dbReference type="ARBA" id="ARBA00008140"/>
    </source>
</evidence>
<keyword evidence="2" id="KW-0645">Protease</keyword>
<reference evidence="8" key="1">
    <citation type="submission" date="2024-04" db="EMBL/GenBank/DDBJ databases">
        <authorList>
            <person name="Shaw F."/>
            <person name="Minotto A."/>
        </authorList>
    </citation>
    <scope>NUCLEOTIDE SEQUENCE [LARGE SCALE GENOMIC DNA]</scope>
</reference>
<dbReference type="PANTHER" id="PTHR12378:SF7">
    <property type="entry name" value="DESUMOYLATING ISOPEPTIDASE 1"/>
    <property type="match status" value="1"/>
</dbReference>
<dbReference type="Gene3D" id="3.90.1720.30">
    <property type="entry name" value="PPPDE domains"/>
    <property type="match status" value="1"/>
</dbReference>
<dbReference type="InterPro" id="IPR036249">
    <property type="entry name" value="Thioredoxin-like_sf"/>
</dbReference>
<comment type="similarity">
    <text evidence="1">Belongs to the DeSI family.</text>
</comment>
<evidence type="ECO:0000313" key="7">
    <source>
        <dbReference type="EMBL" id="CAL1713051.1"/>
    </source>
</evidence>
<dbReference type="InterPro" id="IPR013535">
    <property type="entry name" value="PUL_dom"/>
</dbReference>
<dbReference type="CDD" id="cd02947">
    <property type="entry name" value="TRX_family"/>
    <property type="match status" value="1"/>
</dbReference>
<dbReference type="Gene3D" id="3.40.30.10">
    <property type="entry name" value="Glutaredoxin"/>
    <property type="match status" value="1"/>
</dbReference>
<dbReference type="Pfam" id="PF08324">
    <property type="entry name" value="PUL"/>
    <property type="match status" value="1"/>
</dbReference>
<feature type="domain" description="PUL" evidence="5">
    <location>
        <begin position="340"/>
        <end position="647"/>
    </location>
</feature>
<sequence>MLKLVQLYVYDLSNGLARQLSLQLTGKQIDGIWHTSVVVFGREIFYGQGISITHPGQSHHGNPLRMVDVGQTDIDEETFEEYLTEMRQHYTADKYHLLDFNCNSFTNDVVGFLTGGSIPDWIKDLPSDFLSTPFGAALRPTIDNMFRRPIPGAVSTPATIQPTPQSARAAINASPDPALASTLLQSVASQATLGPSSMAPPSQSTSTVAAPVHICTNPTSFHNTLKTHRAVVAFFTSATCGPCRMIEPLFDQLAHEKTEAAKLAGGIAFAKIDMGVGMGGMVGSEYGVRVTPTFIFFLDGIKKHEMKGANRAELTSQVNMLLFEAYPPHPHSKVTIPALEKVSTNPILFTQVPKLDIVTTKLCSFVDSASRPIPNSQTIKHTLSSEFAGYLRGQFSSNGKAVRSSATPQMLTKWTETTKTLVGHLPPSQLFPLVDMWRLAILDNVVSSWCATAAGNMTDPIQILIVKALSTLRSSEAPSTMRNYILTTLRLLSNTFSDLTLAHHVLSPSGKRSSVTSLVITTLLHEDASVRTAASSLAFNMAAAIQKVRIEQMRAMNGSVSGLDEDGEWEIELVSAVLEAIRNEVQNEDIVHRLTASLAFLLRLSPVYESQLAPLLEVLQAKETLQSKLEKGGCGEQGVQNNDIRSLIAQVAESLLVHMAWDNTRGGGIQHKTYRDCEQCTL</sequence>
<dbReference type="PROSITE" id="PS51858">
    <property type="entry name" value="PPPDE"/>
    <property type="match status" value="1"/>
</dbReference>
<evidence type="ECO:0000259" key="4">
    <source>
        <dbReference type="PROSITE" id="PS51352"/>
    </source>
</evidence>
<dbReference type="PROSITE" id="PS00194">
    <property type="entry name" value="THIOREDOXIN_1"/>
    <property type="match status" value="1"/>
</dbReference>
<keyword evidence="8" id="KW-1185">Reference proteome</keyword>
<evidence type="ECO:0000256" key="2">
    <source>
        <dbReference type="ARBA" id="ARBA00022670"/>
    </source>
</evidence>
<dbReference type="Proteomes" id="UP001497453">
    <property type="component" value="Chromosome 7"/>
</dbReference>
<feature type="domain" description="PPPDE" evidence="6">
    <location>
        <begin position="3"/>
        <end position="143"/>
    </location>
</feature>
<evidence type="ECO:0000313" key="8">
    <source>
        <dbReference type="Proteomes" id="UP001497453"/>
    </source>
</evidence>
<dbReference type="InterPro" id="IPR017937">
    <property type="entry name" value="Thioredoxin_CS"/>
</dbReference>
<protein>
    <recommendedName>
        <fullName evidence="9">DUF862-domain-containing protein</fullName>
    </recommendedName>
</protein>